<accession>A0A2K9YWX0</accession>
<dbReference type="InterPro" id="IPR004635">
    <property type="entry name" value="Pept_S49_SppA"/>
</dbReference>
<proteinExistence type="inferred from homology"/>
<dbReference type="PANTHER" id="PTHR42987">
    <property type="entry name" value="PEPTIDASE S49"/>
    <property type="match status" value="1"/>
</dbReference>
<dbReference type="PANTHER" id="PTHR42987:SF6">
    <property type="entry name" value="PROTEINASE IV"/>
    <property type="match status" value="1"/>
</dbReference>
<dbReference type="AlphaFoldDB" id="A0A2K9YWX0"/>
<dbReference type="Pfam" id="PF01343">
    <property type="entry name" value="Peptidase_S49"/>
    <property type="match status" value="1"/>
</dbReference>
<evidence type="ECO:0000256" key="4">
    <source>
        <dbReference type="ARBA" id="ARBA00022825"/>
    </source>
</evidence>
<gene>
    <name evidence="7" type="ORF">CUJ84_Chr000046</name>
</gene>
<dbReference type="NCBIfam" id="TIGR00706">
    <property type="entry name" value="SppA_dom"/>
    <property type="match status" value="1"/>
</dbReference>
<dbReference type="InterPro" id="IPR002142">
    <property type="entry name" value="Peptidase_S49"/>
</dbReference>
<name>A0A2K9YWX0_RHILE</name>
<feature type="domain" description="Peptidase S49" evidence="6">
    <location>
        <begin position="133"/>
        <end position="274"/>
    </location>
</feature>
<evidence type="ECO:0000256" key="5">
    <source>
        <dbReference type="SAM" id="Phobius"/>
    </source>
</evidence>
<keyword evidence="3" id="KW-0378">Hydrolase</keyword>
<organism evidence="7 8">
    <name type="scientific">Rhizobium leguminosarum</name>
    <dbReference type="NCBI Taxonomy" id="384"/>
    <lineage>
        <taxon>Bacteria</taxon>
        <taxon>Pseudomonadati</taxon>
        <taxon>Pseudomonadota</taxon>
        <taxon>Alphaproteobacteria</taxon>
        <taxon>Hyphomicrobiales</taxon>
        <taxon>Rhizobiaceae</taxon>
        <taxon>Rhizobium/Agrobacterium group</taxon>
        <taxon>Rhizobium</taxon>
    </lineage>
</organism>
<dbReference type="InterPro" id="IPR047272">
    <property type="entry name" value="S49_SppA_C"/>
</dbReference>
<dbReference type="InterPro" id="IPR029045">
    <property type="entry name" value="ClpP/crotonase-like_dom_sf"/>
</dbReference>
<evidence type="ECO:0000313" key="7">
    <source>
        <dbReference type="EMBL" id="AUW40470.1"/>
    </source>
</evidence>
<feature type="transmembrane region" description="Helical" evidence="5">
    <location>
        <begin position="46"/>
        <end position="66"/>
    </location>
</feature>
<keyword evidence="5" id="KW-0472">Membrane</keyword>
<dbReference type="EMBL" id="CP025012">
    <property type="protein sequence ID" value="AUW40470.1"/>
    <property type="molecule type" value="Genomic_DNA"/>
</dbReference>
<keyword evidence="4" id="KW-0720">Serine protease</keyword>
<dbReference type="SUPFAM" id="SSF52096">
    <property type="entry name" value="ClpP/crotonase"/>
    <property type="match status" value="1"/>
</dbReference>
<evidence type="ECO:0000313" key="8">
    <source>
        <dbReference type="Proteomes" id="UP000238523"/>
    </source>
</evidence>
<sequence>MAFVRAAAPYFTGSIGAMPKPVPALEVSMDSSIIADRRRLRRKLGFWRLIAVALIVALGFAFYRFALGDAGTERPHIAHVTISGLIVDDDELLERLKKVETSDQVKAAVISISSPGGTTYGGEKIFKAIRAISAKKPVVSDVRTLAASAGYMIATAGDTIIAGDSSITGSIGVIFQYPQIQPLLDKIGVSLQEIKSSPLKAEPSPFHEASEEAKAMIRNMVVDSYNWFVDLVADRRKLPRDEVLKLADGTIYTGRQALKVKLVDAIGGEAEIRAYLTSRGVDGDLPMVDWDKKSNTPFLLAGAVSRLITIFGYDDLMKTQDINGILPPKLLLDGLLSVWQVGRD</sequence>
<keyword evidence="5" id="KW-0812">Transmembrane</keyword>
<comment type="similarity">
    <text evidence="1">Belongs to the peptidase S49 family.</text>
</comment>
<dbReference type="CDD" id="cd07023">
    <property type="entry name" value="S49_Sppa_N_C"/>
    <property type="match status" value="1"/>
</dbReference>
<evidence type="ECO:0000256" key="3">
    <source>
        <dbReference type="ARBA" id="ARBA00022801"/>
    </source>
</evidence>
<dbReference type="Gene3D" id="3.90.226.10">
    <property type="entry name" value="2-enoyl-CoA Hydratase, Chain A, domain 1"/>
    <property type="match status" value="1"/>
</dbReference>
<reference evidence="7 8" key="1">
    <citation type="submission" date="2017-11" db="EMBL/GenBank/DDBJ databases">
        <title>Complete genome of Rhizobium leguminosarum Norway, an ineffective micro-symbiont.</title>
        <authorList>
            <person name="Hoffrichter A."/>
            <person name="Liang J."/>
            <person name="Brachmann A."/>
            <person name="Marin M."/>
        </authorList>
    </citation>
    <scope>NUCLEOTIDE SEQUENCE [LARGE SCALE GENOMIC DNA]</scope>
    <source>
        <strain evidence="7 8">Norway</strain>
    </source>
</reference>
<evidence type="ECO:0000256" key="1">
    <source>
        <dbReference type="ARBA" id="ARBA00008683"/>
    </source>
</evidence>
<evidence type="ECO:0000259" key="6">
    <source>
        <dbReference type="Pfam" id="PF01343"/>
    </source>
</evidence>
<dbReference type="GO" id="GO:0006508">
    <property type="term" value="P:proteolysis"/>
    <property type="evidence" value="ECO:0007669"/>
    <property type="project" value="UniProtKB-KW"/>
</dbReference>
<protein>
    <submittedName>
        <fullName evidence="7">Putative peptidase</fullName>
    </submittedName>
</protein>
<keyword evidence="2" id="KW-0645">Protease</keyword>
<keyword evidence="5" id="KW-1133">Transmembrane helix</keyword>
<dbReference type="Proteomes" id="UP000238523">
    <property type="component" value="Chromosome"/>
</dbReference>
<dbReference type="GO" id="GO:0008236">
    <property type="term" value="F:serine-type peptidase activity"/>
    <property type="evidence" value="ECO:0007669"/>
    <property type="project" value="UniProtKB-KW"/>
</dbReference>
<evidence type="ECO:0000256" key="2">
    <source>
        <dbReference type="ARBA" id="ARBA00022670"/>
    </source>
</evidence>